<gene>
    <name evidence="1" type="ORF">COCNU_06G004560</name>
</gene>
<evidence type="ECO:0000313" key="2">
    <source>
        <dbReference type="Proteomes" id="UP000797356"/>
    </source>
</evidence>
<keyword evidence="1" id="KW-0121">Carboxypeptidase</keyword>
<comment type="caution">
    <text evidence="1">The sequence shown here is derived from an EMBL/GenBank/DDBJ whole genome shotgun (WGS) entry which is preliminary data.</text>
</comment>
<reference evidence="1" key="2">
    <citation type="submission" date="2019-07" db="EMBL/GenBank/DDBJ databases">
        <authorList>
            <person name="Yang Y."/>
            <person name="Bocs S."/>
            <person name="Baudouin L."/>
        </authorList>
    </citation>
    <scope>NUCLEOTIDE SEQUENCE</scope>
    <source>
        <tissue evidence="1">Spear leaf of Hainan Tall coconut</tissue>
    </source>
</reference>
<reference evidence="1" key="1">
    <citation type="journal article" date="2017" name="Gigascience">
        <title>The genome draft of coconut (Cocos nucifera).</title>
        <authorList>
            <person name="Xiao Y."/>
            <person name="Xu P."/>
            <person name="Fan H."/>
            <person name="Baudouin L."/>
            <person name="Xia W."/>
            <person name="Bocs S."/>
            <person name="Xu J."/>
            <person name="Li Q."/>
            <person name="Guo A."/>
            <person name="Zhou L."/>
            <person name="Li J."/>
            <person name="Wu Y."/>
            <person name="Ma Z."/>
            <person name="Armero A."/>
            <person name="Issali A.E."/>
            <person name="Liu N."/>
            <person name="Peng M."/>
            <person name="Yang Y."/>
        </authorList>
    </citation>
    <scope>NUCLEOTIDE SEQUENCE</scope>
    <source>
        <tissue evidence="1">Spear leaf of Hainan Tall coconut</tissue>
    </source>
</reference>
<protein>
    <submittedName>
        <fullName evidence="1">Putative glutamate carboxypeptidase LAMP1</fullName>
    </submittedName>
</protein>
<dbReference type="Proteomes" id="UP000797356">
    <property type="component" value="Chromosome 6"/>
</dbReference>
<dbReference type="GO" id="GO:0004180">
    <property type="term" value="F:carboxypeptidase activity"/>
    <property type="evidence" value="ECO:0007669"/>
    <property type="project" value="UniProtKB-KW"/>
</dbReference>
<dbReference type="AlphaFoldDB" id="A0A8K0N312"/>
<keyword evidence="1" id="KW-0378">Hydrolase</keyword>
<proteinExistence type="predicted"/>
<accession>A0A8K0N312</accession>
<evidence type="ECO:0000313" key="1">
    <source>
        <dbReference type="EMBL" id="KAG1346627.1"/>
    </source>
</evidence>
<name>A0A8K0N312_COCNU</name>
<keyword evidence="1" id="KW-0645">Protease</keyword>
<keyword evidence="2" id="KW-1185">Reference proteome</keyword>
<dbReference type="EMBL" id="CM017877">
    <property type="protein sequence ID" value="KAG1346627.1"/>
    <property type="molecule type" value="Genomic_DNA"/>
</dbReference>
<sequence length="149" mass="16125">MARPKDTLLLASTTTSTAARVLVNACSLVLLLHFTTSSLSKPVHLSLFVSFSDNATIARQLLGLTRHHYIAETPANFDTAAYVLSVFSTSSSFAVHSFFYDLSYPVRRSLTLSSNPPLSSSPTIAFDLVQEIYPAIPTSITASRKISPS</sequence>
<organism evidence="1 2">
    <name type="scientific">Cocos nucifera</name>
    <name type="common">Coconut palm</name>
    <dbReference type="NCBI Taxonomy" id="13894"/>
    <lineage>
        <taxon>Eukaryota</taxon>
        <taxon>Viridiplantae</taxon>
        <taxon>Streptophyta</taxon>
        <taxon>Embryophyta</taxon>
        <taxon>Tracheophyta</taxon>
        <taxon>Spermatophyta</taxon>
        <taxon>Magnoliopsida</taxon>
        <taxon>Liliopsida</taxon>
        <taxon>Arecaceae</taxon>
        <taxon>Arecoideae</taxon>
        <taxon>Cocoseae</taxon>
        <taxon>Attaleinae</taxon>
        <taxon>Cocos</taxon>
    </lineage>
</organism>